<evidence type="ECO:0000256" key="8">
    <source>
        <dbReference type="ARBA" id="ARBA00023114"/>
    </source>
</evidence>
<evidence type="ECO:0000313" key="14">
    <source>
        <dbReference type="Proteomes" id="UP000249638"/>
    </source>
</evidence>
<evidence type="ECO:0000256" key="2">
    <source>
        <dbReference type="ARBA" id="ARBA00011233"/>
    </source>
</evidence>
<evidence type="ECO:0000256" key="3">
    <source>
        <dbReference type="ARBA" id="ARBA00022448"/>
    </source>
</evidence>
<evidence type="ECO:0000256" key="7">
    <source>
        <dbReference type="ARBA" id="ARBA00023065"/>
    </source>
</evidence>
<comment type="caution">
    <text evidence="13">The sequence shown here is derived from an EMBL/GenBank/DDBJ whole genome shotgun (WGS) entry which is preliminary data.</text>
</comment>
<gene>
    <name evidence="13" type="ORF">C7416_1219</name>
</gene>
<keyword evidence="7" id="KW-0406">Ion transport</keyword>
<evidence type="ECO:0000256" key="11">
    <source>
        <dbReference type="SAM" id="SignalP"/>
    </source>
</evidence>
<dbReference type="PANTHER" id="PTHR34501:SF9">
    <property type="entry name" value="MAJOR OUTER MEMBRANE PROTEIN P.IA"/>
    <property type="match status" value="1"/>
</dbReference>
<dbReference type="GO" id="GO:0009279">
    <property type="term" value="C:cell outer membrane"/>
    <property type="evidence" value="ECO:0007669"/>
    <property type="project" value="UniProtKB-SubCell"/>
</dbReference>
<dbReference type="GO" id="GO:0046930">
    <property type="term" value="C:pore complex"/>
    <property type="evidence" value="ECO:0007669"/>
    <property type="project" value="UniProtKB-KW"/>
</dbReference>
<dbReference type="CDD" id="cd00342">
    <property type="entry name" value="gram_neg_porins"/>
    <property type="match status" value="1"/>
</dbReference>
<keyword evidence="8" id="KW-0626">Porin</keyword>
<evidence type="ECO:0000256" key="10">
    <source>
        <dbReference type="ARBA" id="ARBA00023237"/>
    </source>
</evidence>
<dbReference type="PANTHER" id="PTHR34501">
    <property type="entry name" value="PROTEIN YDDL-RELATED"/>
    <property type="match status" value="1"/>
</dbReference>
<keyword evidence="14" id="KW-1185">Reference proteome</keyword>
<evidence type="ECO:0000256" key="9">
    <source>
        <dbReference type="ARBA" id="ARBA00023136"/>
    </source>
</evidence>
<feature type="domain" description="Porin" evidence="12">
    <location>
        <begin position="11"/>
        <end position="351"/>
    </location>
</feature>
<protein>
    <submittedName>
        <fullName evidence="13">Porin</fullName>
    </submittedName>
</protein>
<dbReference type="InterPro" id="IPR001702">
    <property type="entry name" value="Porin_Gram-ve"/>
</dbReference>
<dbReference type="Proteomes" id="UP000249638">
    <property type="component" value="Unassembled WGS sequence"/>
</dbReference>
<organism evidence="13 14">
    <name type="scientific">Cupriavidus phytorum</name>
    <dbReference type="NCBI Taxonomy" id="3024399"/>
    <lineage>
        <taxon>Bacteria</taxon>
        <taxon>Pseudomonadati</taxon>
        <taxon>Pseudomonadota</taxon>
        <taxon>Betaproteobacteria</taxon>
        <taxon>Burkholderiales</taxon>
        <taxon>Burkholderiaceae</taxon>
        <taxon>Cupriavidus</taxon>
    </lineage>
</organism>
<evidence type="ECO:0000313" key="13">
    <source>
        <dbReference type="EMBL" id="PZX21069.1"/>
    </source>
</evidence>
<dbReference type="Gene3D" id="2.40.160.10">
    <property type="entry name" value="Porin"/>
    <property type="match status" value="1"/>
</dbReference>
<dbReference type="GO" id="GO:0034220">
    <property type="term" value="P:monoatomic ion transmembrane transport"/>
    <property type="evidence" value="ECO:0007669"/>
    <property type="project" value="InterPro"/>
</dbReference>
<dbReference type="GO" id="GO:0015288">
    <property type="term" value="F:porin activity"/>
    <property type="evidence" value="ECO:0007669"/>
    <property type="project" value="UniProtKB-KW"/>
</dbReference>
<feature type="chain" id="PRO_5016111193" evidence="11">
    <location>
        <begin position="25"/>
        <end position="386"/>
    </location>
</feature>
<keyword evidence="5" id="KW-0812">Transmembrane</keyword>
<dbReference type="AlphaFoldDB" id="A0A2W7NKU6"/>
<keyword evidence="6 11" id="KW-0732">Signal</keyword>
<feature type="signal peptide" evidence="11">
    <location>
        <begin position="1"/>
        <end position="24"/>
    </location>
</feature>
<dbReference type="InterPro" id="IPR033900">
    <property type="entry name" value="Gram_neg_porin_domain"/>
</dbReference>
<dbReference type="PRINTS" id="PR00184">
    <property type="entry name" value="NEISSPPORIN"/>
</dbReference>
<dbReference type="SUPFAM" id="SSF56935">
    <property type="entry name" value="Porins"/>
    <property type="match status" value="1"/>
</dbReference>
<proteinExistence type="predicted"/>
<dbReference type="EMBL" id="QKZN01000021">
    <property type="protein sequence ID" value="PZX21069.1"/>
    <property type="molecule type" value="Genomic_DNA"/>
</dbReference>
<evidence type="ECO:0000256" key="1">
    <source>
        <dbReference type="ARBA" id="ARBA00004571"/>
    </source>
</evidence>
<keyword evidence="9" id="KW-0472">Membrane</keyword>
<accession>A0A2W7NKU6</accession>
<dbReference type="Pfam" id="PF13609">
    <property type="entry name" value="Porin_4"/>
    <property type="match status" value="1"/>
</dbReference>
<dbReference type="InterPro" id="IPR050298">
    <property type="entry name" value="Gram-neg_bact_OMP"/>
</dbReference>
<dbReference type="InterPro" id="IPR023614">
    <property type="entry name" value="Porin_dom_sf"/>
</dbReference>
<dbReference type="PRINTS" id="PR00182">
    <property type="entry name" value="ECOLNEIPORIN"/>
</dbReference>
<keyword evidence="3" id="KW-0813">Transport</keyword>
<name>A0A2W7NKU6_9BURK</name>
<dbReference type="InterPro" id="IPR002299">
    <property type="entry name" value="Porin_Neis"/>
</dbReference>
<evidence type="ECO:0000256" key="5">
    <source>
        <dbReference type="ARBA" id="ARBA00022692"/>
    </source>
</evidence>
<keyword evidence="10" id="KW-0998">Cell outer membrane</keyword>
<evidence type="ECO:0000256" key="6">
    <source>
        <dbReference type="ARBA" id="ARBA00022729"/>
    </source>
</evidence>
<evidence type="ECO:0000256" key="4">
    <source>
        <dbReference type="ARBA" id="ARBA00022452"/>
    </source>
</evidence>
<reference evidence="13" key="1">
    <citation type="submission" date="2018-06" db="EMBL/GenBank/DDBJ databases">
        <title>Genomic Encyclopedia of Type Strains, Phase IV (KMG-V): Genome sequencing to study the core and pangenomes of soil and plant-associated prokaryotes.</title>
        <authorList>
            <person name="Whitman W."/>
        </authorList>
    </citation>
    <scope>NUCLEOTIDE SEQUENCE [LARGE SCALE GENOMIC DNA]</scope>
    <source>
        <strain evidence="13">MLR2-44</strain>
    </source>
</reference>
<comment type="subcellular location">
    <subcellularLocation>
        <location evidence="1">Cell outer membrane</location>
        <topology evidence="1">Multi-pass membrane protein</topology>
    </subcellularLocation>
</comment>
<sequence>MKRVTPGLIIALTIALLCATPGFAQSSVTLYGIIDEGINYTNNVGGDRLVEMQSGFAQGSRWGLRGSEDLGGGVKALFQLENGFNASTGRAAQGGVMFGRQAYVGLSDDRLGTVTLGRQYDSVIDYLAQTTVVGNWGGYLFGHPYDNDNMVYSFRVNNTVKYTSPTLGGFQFGGTYSFSNDTNFANNRQVGAGMQYASGGWLLAAAYLQADNPSATANGAISAGGDQNFLARRLRIFGAGVNYTFGAATAGFAYSNTNLTQPLSTSYISGSILPATGTLDALKFQNFEFNFKYQFTPAFYAGAVYTLTTEKFQASSGEAKPRVHSIGLMADYNFSKRTDVYLQGVYQRVSGDRTGTALDRAYIPGAADASSTSSQVLVRAAIRHKF</sequence>
<keyword evidence="4" id="KW-1134">Transmembrane beta strand</keyword>
<comment type="subunit">
    <text evidence="2">Homotrimer.</text>
</comment>
<evidence type="ECO:0000259" key="12">
    <source>
        <dbReference type="Pfam" id="PF13609"/>
    </source>
</evidence>